<dbReference type="SUPFAM" id="SSF55729">
    <property type="entry name" value="Acyl-CoA N-acyltransferases (Nat)"/>
    <property type="match status" value="1"/>
</dbReference>
<dbReference type="SUPFAM" id="SSF81923">
    <property type="entry name" value="Double Clp-N motif"/>
    <property type="match status" value="1"/>
</dbReference>
<dbReference type="Gene3D" id="1.10.1780.10">
    <property type="entry name" value="Clp, N-terminal domain"/>
    <property type="match status" value="1"/>
</dbReference>
<organism evidence="2 3">
    <name type="scientific">Bacillus thuringiensis</name>
    <dbReference type="NCBI Taxonomy" id="1428"/>
    <lineage>
        <taxon>Bacteria</taxon>
        <taxon>Bacillati</taxon>
        <taxon>Bacillota</taxon>
        <taxon>Bacilli</taxon>
        <taxon>Bacillales</taxon>
        <taxon>Bacillaceae</taxon>
        <taxon>Bacillus</taxon>
        <taxon>Bacillus cereus group</taxon>
    </lineage>
</organism>
<dbReference type="AlphaFoldDB" id="A0A437SEV1"/>
<comment type="caution">
    <text evidence="2">The sequence shown here is derived from an EMBL/GenBank/DDBJ whole genome shotgun (WGS) entry which is preliminary data.</text>
</comment>
<evidence type="ECO:0000259" key="1">
    <source>
        <dbReference type="PROSITE" id="PS51186"/>
    </source>
</evidence>
<reference evidence="2 3" key="1">
    <citation type="submission" date="2018-01" db="EMBL/GenBank/DDBJ databases">
        <title>Complete genome sequence of G25-42.</title>
        <authorList>
            <person name="Zheng Z."/>
            <person name="Sun M."/>
        </authorList>
    </citation>
    <scope>NUCLEOTIDE SEQUENCE [LARGE SCALE GENOMIC DNA]</scope>
    <source>
        <strain evidence="2 3">G25-42</strain>
    </source>
</reference>
<dbReference type="PROSITE" id="PS51186">
    <property type="entry name" value="GNAT"/>
    <property type="match status" value="1"/>
</dbReference>
<dbReference type="InterPro" id="IPR016181">
    <property type="entry name" value="Acyl_CoA_acyltransferase"/>
</dbReference>
<keyword evidence="2" id="KW-0808">Transferase</keyword>
<proteinExistence type="predicted"/>
<dbReference type="GO" id="GO:0016747">
    <property type="term" value="F:acyltransferase activity, transferring groups other than amino-acyl groups"/>
    <property type="evidence" value="ECO:0007669"/>
    <property type="project" value="InterPro"/>
</dbReference>
<sequence>MEIQMEEFQFTKRVHNILKIAAEEGESNIIQPVHLFIGMCKEGTGVCSELYMYLFRNVGTDFLEKLSLRKQDDLTDQEYKKIGQYKLSYKVLEILQIAKKRMERFQQVIINEGHVIYALFRADTCIENLQIQKDILHILAEPRDLAVDLKCFVPTYNDLTCTVRQATPSDFEKLASFVNEEFSGRWLRSIEYGFRTYKENLPIYIAEQEEVIVGFACYDVVRGKKGLFGPMGIAKQNRVKGVGKQLLHRCLHSMKQDGYEYAIIGQAGPVEFYERCCNARLIPIMDN</sequence>
<dbReference type="Pfam" id="PF00583">
    <property type="entry name" value="Acetyltransf_1"/>
    <property type="match status" value="1"/>
</dbReference>
<gene>
    <name evidence="2" type="ORF">BM74_21775</name>
</gene>
<feature type="domain" description="N-acetyltransferase" evidence="1">
    <location>
        <begin position="161"/>
        <end position="287"/>
    </location>
</feature>
<name>A0A437SEV1_BACTU</name>
<accession>A0A437SEV1</accession>
<evidence type="ECO:0000313" key="2">
    <source>
        <dbReference type="EMBL" id="RVU62186.1"/>
    </source>
</evidence>
<dbReference type="EMBL" id="LDER01000267">
    <property type="protein sequence ID" value="RVU62186.1"/>
    <property type="molecule type" value="Genomic_DNA"/>
</dbReference>
<dbReference type="CDD" id="cd04301">
    <property type="entry name" value="NAT_SF"/>
    <property type="match status" value="1"/>
</dbReference>
<dbReference type="Gene3D" id="3.40.630.30">
    <property type="match status" value="1"/>
</dbReference>
<dbReference type="Pfam" id="PF02861">
    <property type="entry name" value="Clp_N"/>
    <property type="match status" value="1"/>
</dbReference>
<evidence type="ECO:0000313" key="3">
    <source>
        <dbReference type="Proteomes" id="UP000286687"/>
    </source>
</evidence>
<dbReference type="InterPro" id="IPR036628">
    <property type="entry name" value="Clp_N_dom_sf"/>
</dbReference>
<protein>
    <submittedName>
        <fullName evidence="2">GNAT family N-acetyltransferase</fullName>
    </submittedName>
</protein>
<dbReference type="InterPro" id="IPR004176">
    <property type="entry name" value="Clp_R_N"/>
</dbReference>
<dbReference type="Proteomes" id="UP000286687">
    <property type="component" value="Unassembled WGS sequence"/>
</dbReference>
<dbReference type="InterPro" id="IPR000182">
    <property type="entry name" value="GNAT_dom"/>
</dbReference>